<keyword evidence="5" id="KW-0031">Aminopeptidase</keyword>
<keyword evidence="6" id="KW-0645">Protease</keyword>
<comment type="caution">
    <text evidence="10">The sequence shown here is derived from an EMBL/GenBank/DDBJ whole genome shotgun (WGS) entry which is preliminary data.</text>
</comment>
<evidence type="ECO:0000256" key="2">
    <source>
        <dbReference type="ARBA" id="ARBA00001946"/>
    </source>
</evidence>
<dbReference type="GO" id="GO:0046872">
    <property type="term" value="F:metal ion binding"/>
    <property type="evidence" value="ECO:0007669"/>
    <property type="project" value="UniProtKB-KW"/>
</dbReference>
<dbReference type="SUPFAM" id="SSF144052">
    <property type="entry name" value="Thermophilic metalloprotease-like"/>
    <property type="match status" value="1"/>
</dbReference>
<dbReference type="PANTHER" id="PTHR34448">
    <property type="entry name" value="AMINOPEPTIDASE"/>
    <property type="match status" value="1"/>
</dbReference>
<dbReference type="EMBL" id="LGHJ01000009">
    <property type="protein sequence ID" value="KPL77553.1"/>
    <property type="molecule type" value="Genomic_DNA"/>
</dbReference>
<dbReference type="Pfam" id="PF02073">
    <property type="entry name" value="Peptidase_M29"/>
    <property type="match status" value="1"/>
</dbReference>
<keyword evidence="11" id="KW-1185">Reference proteome</keyword>
<protein>
    <submittedName>
        <fullName evidence="10">Peptidase M29</fullName>
    </submittedName>
</protein>
<dbReference type="AlphaFoldDB" id="A0A0P6XBB0"/>
<evidence type="ECO:0000256" key="6">
    <source>
        <dbReference type="ARBA" id="ARBA00022670"/>
    </source>
</evidence>
<evidence type="ECO:0000256" key="5">
    <source>
        <dbReference type="ARBA" id="ARBA00022438"/>
    </source>
</evidence>
<dbReference type="RefSeq" id="WP_061913710.1">
    <property type="nucleotide sequence ID" value="NZ_DF967971.1"/>
</dbReference>
<comment type="cofactor">
    <cofactor evidence="1">
        <name>Co(2+)</name>
        <dbReference type="ChEBI" id="CHEBI:48828"/>
    </cofactor>
</comment>
<keyword evidence="9" id="KW-0482">Metalloprotease</keyword>
<dbReference type="Proteomes" id="UP000050514">
    <property type="component" value="Unassembled WGS sequence"/>
</dbReference>
<accession>A0A0P6XBB0</accession>
<keyword evidence="7" id="KW-0479">Metal-binding</keyword>
<gene>
    <name evidence="10" type="ORF">AC812_03165</name>
</gene>
<dbReference type="InterPro" id="IPR052170">
    <property type="entry name" value="M29_Exopeptidase"/>
</dbReference>
<evidence type="ECO:0000256" key="3">
    <source>
        <dbReference type="ARBA" id="ARBA00001947"/>
    </source>
</evidence>
<dbReference type="InterPro" id="IPR000787">
    <property type="entry name" value="Peptidase_M29"/>
</dbReference>
<dbReference type="InterPro" id="IPR035097">
    <property type="entry name" value="M29_N-terminal"/>
</dbReference>
<evidence type="ECO:0000256" key="7">
    <source>
        <dbReference type="ARBA" id="ARBA00022723"/>
    </source>
</evidence>
<dbReference type="GO" id="GO:0004177">
    <property type="term" value="F:aminopeptidase activity"/>
    <property type="evidence" value="ECO:0007669"/>
    <property type="project" value="UniProtKB-KW"/>
</dbReference>
<proteinExistence type="inferred from homology"/>
<dbReference type="STRING" id="360411.AC812_03165"/>
<reference evidence="10 11" key="1">
    <citation type="submission" date="2015-07" db="EMBL/GenBank/DDBJ databases">
        <title>Draft genome of Bellilinea caldifistulae DSM 17877.</title>
        <authorList>
            <person name="Hemp J."/>
            <person name="Ward L.M."/>
            <person name="Pace L.A."/>
            <person name="Fischer W.W."/>
        </authorList>
    </citation>
    <scope>NUCLEOTIDE SEQUENCE [LARGE SCALE GENOMIC DNA]</scope>
    <source>
        <strain evidence="10 11">GOMI-1</strain>
    </source>
</reference>
<evidence type="ECO:0000256" key="9">
    <source>
        <dbReference type="ARBA" id="ARBA00023049"/>
    </source>
</evidence>
<dbReference type="OrthoDB" id="9803993at2"/>
<dbReference type="Gene3D" id="3.40.1830.10">
    <property type="entry name" value="Thermophilic metalloprotease (M29)"/>
    <property type="match status" value="1"/>
</dbReference>
<evidence type="ECO:0000256" key="4">
    <source>
        <dbReference type="ARBA" id="ARBA00008236"/>
    </source>
</evidence>
<dbReference type="PANTHER" id="PTHR34448:SF1">
    <property type="entry name" value="BLL6088 PROTEIN"/>
    <property type="match status" value="1"/>
</dbReference>
<dbReference type="PATRIC" id="fig|360411.5.peg.3508"/>
<evidence type="ECO:0000313" key="10">
    <source>
        <dbReference type="EMBL" id="KPL77553.1"/>
    </source>
</evidence>
<sequence length="355" mass="40171">MDKRWQQLGDLLVNYSTRVQTGERVMIAFIELETYPLVEAVYRACIKAGAYPQVQFLSDGLNRQLLKYGSVEQIGWVPEIESFGMEWADVYFGLRGAYNLEVFWDIPSDKLALLRKSMGAISTLRWQKTRWCLVRVPNASLAQQAGMDEETLTDMFFNACFLDWEKVGEQWRQWAGKLSRGKHVRLVGNETDLSFSIEGRTWEAALGMSNMPDGEIATSPVESSVDGYIYFEFPGVLGGRLMNDIRLRWEKGHLIEATSSSNQDFLHSIINTDAGASKIGEFAIGTNPEVKYFSKDILLDEKIGGTIHIALGRAYPQTGGTNQSAIHWDIVKDTRQFGEIYLDGQLIFKNGQFLF</sequence>
<dbReference type="GO" id="GO:0006508">
    <property type="term" value="P:proteolysis"/>
    <property type="evidence" value="ECO:0007669"/>
    <property type="project" value="UniProtKB-KW"/>
</dbReference>
<organism evidence="10 11">
    <name type="scientific">Bellilinea caldifistulae</name>
    <dbReference type="NCBI Taxonomy" id="360411"/>
    <lineage>
        <taxon>Bacteria</taxon>
        <taxon>Bacillati</taxon>
        <taxon>Chloroflexota</taxon>
        <taxon>Anaerolineae</taxon>
        <taxon>Anaerolineales</taxon>
        <taxon>Anaerolineaceae</taxon>
        <taxon>Bellilinea</taxon>
    </lineage>
</organism>
<comment type="similarity">
    <text evidence="4">Belongs to the peptidase M29 family.</text>
</comment>
<dbReference type="GO" id="GO:0008237">
    <property type="term" value="F:metallopeptidase activity"/>
    <property type="evidence" value="ECO:0007669"/>
    <property type="project" value="UniProtKB-KW"/>
</dbReference>
<evidence type="ECO:0000313" key="11">
    <source>
        <dbReference type="Proteomes" id="UP000050514"/>
    </source>
</evidence>
<name>A0A0P6XBB0_9CHLR</name>
<evidence type="ECO:0000256" key="1">
    <source>
        <dbReference type="ARBA" id="ARBA00001941"/>
    </source>
</evidence>
<keyword evidence="8" id="KW-0378">Hydrolase</keyword>
<comment type="cofactor">
    <cofactor evidence="3">
        <name>Zn(2+)</name>
        <dbReference type="ChEBI" id="CHEBI:29105"/>
    </cofactor>
</comment>
<evidence type="ECO:0000256" key="8">
    <source>
        <dbReference type="ARBA" id="ARBA00022801"/>
    </source>
</evidence>
<comment type="cofactor">
    <cofactor evidence="2">
        <name>Mg(2+)</name>
        <dbReference type="ChEBI" id="CHEBI:18420"/>
    </cofactor>
</comment>